<proteinExistence type="predicted"/>
<evidence type="ECO:0000313" key="2">
    <source>
        <dbReference type="Proteomes" id="UP000023152"/>
    </source>
</evidence>
<comment type="caution">
    <text evidence="1">The sequence shown here is derived from an EMBL/GenBank/DDBJ whole genome shotgun (WGS) entry which is preliminary data.</text>
</comment>
<evidence type="ECO:0000313" key="1">
    <source>
        <dbReference type="EMBL" id="ETO04599.1"/>
    </source>
</evidence>
<gene>
    <name evidence="1" type="ORF">RFI_32797</name>
</gene>
<reference evidence="1 2" key="1">
    <citation type="journal article" date="2013" name="Curr. Biol.">
        <title>The Genome of the Foraminiferan Reticulomyxa filosa.</title>
        <authorList>
            <person name="Glockner G."/>
            <person name="Hulsmann N."/>
            <person name="Schleicher M."/>
            <person name="Noegel A.A."/>
            <person name="Eichinger L."/>
            <person name="Gallinger C."/>
            <person name="Pawlowski J."/>
            <person name="Sierra R."/>
            <person name="Euteneuer U."/>
            <person name="Pillet L."/>
            <person name="Moustafa A."/>
            <person name="Platzer M."/>
            <person name="Groth M."/>
            <person name="Szafranski K."/>
            <person name="Schliwa M."/>
        </authorList>
    </citation>
    <scope>NUCLEOTIDE SEQUENCE [LARGE SCALE GENOMIC DNA]</scope>
</reference>
<dbReference type="AlphaFoldDB" id="X6LSH9"/>
<name>X6LSH9_RETFI</name>
<protein>
    <submittedName>
        <fullName evidence="1">Uncharacterized protein</fullName>
    </submittedName>
</protein>
<sequence length="156" mass="18017">MNKASKLKHFVCAVCQQITQLTCKEHENLSDAIVVGEYFGQHYDCIYVNVAIIRNQINDLKVICPRQYQHNGCQQPVEGETTSTNNDKKLTKCALKGELRQHCHLKLLELSGGNTKIKKVKKKKTEWKEDIIFQLKCFQFVNNTKTMVKKNLYLSI</sequence>
<accession>X6LSH9</accession>
<dbReference type="EMBL" id="ASPP01029154">
    <property type="protein sequence ID" value="ETO04599.1"/>
    <property type="molecule type" value="Genomic_DNA"/>
</dbReference>
<keyword evidence="2" id="KW-1185">Reference proteome</keyword>
<organism evidence="1 2">
    <name type="scientific">Reticulomyxa filosa</name>
    <dbReference type="NCBI Taxonomy" id="46433"/>
    <lineage>
        <taxon>Eukaryota</taxon>
        <taxon>Sar</taxon>
        <taxon>Rhizaria</taxon>
        <taxon>Retaria</taxon>
        <taxon>Foraminifera</taxon>
        <taxon>Monothalamids</taxon>
        <taxon>Reticulomyxidae</taxon>
        <taxon>Reticulomyxa</taxon>
    </lineage>
</organism>
<dbReference type="Proteomes" id="UP000023152">
    <property type="component" value="Unassembled WGS sequence"/>
</dbReference>